<feature type="compositionally biased region" description="Low complexity" evidence="6">
    <location>
        <begin position="760"/>
        <end position="769"/>
    </location>
</feature>
<gene>
    <name evidence="8" type="ORF">ACFFLI_02010</name>
</gene>
<feature type="compositionally biased region" description="Polar residues" evidence="6">
    <location>
        <begin position="885"/>
        <end position="900"/>
    </location>
</feature>
<feature type="compositionally biased region" description="Low complexity" evidence="6">
    <location>
        <begin position="190"/>
        <end position="208"/>
    </location>
</feature>
<evidence type="ECO:0000256" key="1">
    <source>
        <dbReference type="ARBA" id="ARBA00022512"/>
    </source>
</evidence>
<comment type="caution">
    <text evidence="8">The sequence shown here is derived from an EMBL/GenBank/DDBJ whole genome shotgun (WGS) entry which is preliminary data.</text>
</comment>
<dbReference type="InterPro" id="IPR009459">
    <property type="entry name" value="MucBP_dom"/>
</dbReference>
<keyword evidence="5" id="KW-0572">Peptidoglycan-anchor</keyword>
<evidence type="ECO:0000256" key="6">
    <source>
        <dbReference type="SAM" id="MobiDB-lite"/>
    </source>
</evidence>
<dbReference type="EMBL" id="JBHLZY010000005">
    <property type="protein sequence ID" value="MFB9768645.1"/>
    <property type="molecule type" value="Genomic_DNA"/>
</dbReference>
<keyword evidence="2" id="KW-0964">Secreted</keyword>
<feature type="domain" description="Gram-positive cocci surface proteins LPxTG" evidence="7">
    <location>
        <begin position="949"/>
        <end position="981"/>
    </location>
</feature>
<dbReference type="Gene3D" id="3.10.20.320">
    <property type="entry name" value="Putative peptidoglycan bound protein (lpxtg motif)"/>
    <property type="match status" value="2"/>
</dbReference>
<name>A0ABV5WR79_9LACO</name>
<dbReference type="Pfam" id="PF00746">
    <property type="entry name" value="Gram_pos_anchor"/>
    <property type="match status" value="1"/>
</dbReference>
<feature type="compositionally biased region" description="Low complexity" evidence="6">
    <location>
        <begin position="828"/>
        <end position="841"/>
    </location>
</feature>
<organism evidence="8 9">
    <name type="scientific">Lactiplantibacillus modestisalitolerans</name>
    <dbReference type="NCBI Taxonomy" id="1457219"/>
    <lineage>
        <taxon>Bacteria</taxon>
        <taxon>Bacillati</taxon>
        <taxon>Bacillota</taxon>
        <taxon>Bacilli</taxon>
        <taxon>Lactobacillales</taxon>
        <taxon>Lactobacillaceae</taxon>
        <taxon>Lactiplantibacillus</taxon>
    </lineage>
</organism>
<dbReference type="PANTHER" id="PTHR36721:SF1">
    <property type="entry name" value="OS04G0446401 PROTEIN"/>
    <property type="match status" value="1"/>
</dbReference>
<evidence type="ECO:0000313" key="9">
    <source>
        <dbReference type="Proteomes" id="UP001589691"/>
    </source>
</evidence>
<dbReference type="NCBIfam" id="TIGR01167">
    <property type="entry name" value="LPXTG_anchor"/>
    <property type="match status" value="1"/>
</dbReference>
<dbReference type="Gene3D" id="3.80.10.10">
    <property type="entry name" value="Ribonuclease Inhibitor"/>
    <property type="match status" value="1"/>
</dbReference>
<proteinExistence type="predicted"/>
<dbReference type="NCBIfam" id="TIGR03715">
    <property type="entry name" value="KxYKxGKxW"/>
    <property type="match status" value="1"/>
</dbReference>
<keyword evidence="3" id="KW-0732">Signal</keyword>
<evidence type="ECO:0000259" key="7">
    <source>
        <dbReference type="PROSITE" id="PS50847"/>
    </source>
</evidence>
<feature type="compositionally biased region" description="Polar residues" evidence="6">
    <location>
        <begin position="221"/>
        <end position="231"/>
    </location>
</feature>
<keyword evidence="4" id="KW-0677">Repeat</keyword>
<evidence type="ECO:0000313" key="8">
    <source>
        <dbReference type="EMBL" id="MFB9768645.1"/>
    </source>
</evidence>
<feature type="compositionally biased region" description="Polar residues" evidence="6">
    <location>
        <begin position="52"/>
        <end position="85"/>
    </location>
</feature>
<dbReference type="InterPro" id="IPR022263">
    <property type="entry name" value="KxYKxGKxW"/>
</dbReference>
<dbReference type="Pfam" id="PF19258">
    <property type="entry name" value="KxYKxGKxW_sig"/>
    <property type="match status" value="1"/>
</dbReference>
<feature type="region of interest" description="Disordered" evidence="6">
    <location>
        <begin position="47"/>
        <end position="238"/>
    </location>
</feature>
<feature type="compositionally biased region" description="Low complexity" evidence="6">
    <location>
        <begin position="98"/>
        <end position="145"/>
    </location>
</feature>
<dbReference type="Pfam" id="PF06458">
    <property type="entry name" value="MucBP"/>
    <property type="match status" value="2"/>
</dbReference>
<dbReference type="Proteomes" id="UP001589691">
    <property type="component" value="Unassembled WGS sequence"/>
</dbReference>
<dbReference type="PROSITE" id="PS50847">
    <property type="entry name" value="GRAM_POS_ANCHORING"/>
    <property type="match status" value="1"/>
</dbReference>
<feature type="compositionally biased region" description="Low complexity" evidence="6">
    <location>
        <begin position="856"/>
        <end position="867"/>
    </location>
</feature>
<feature type="compositionally biased region" description="Low complexity" evidence="6">
    <location>
        <begin position="159"/>
        <end position="175"/>
    </location>
</feature>
<protein>
    <submittedName>
        <fullName evidence="8">MucBP domain-containing protein</fullName>
    </submittedName>
</protein>
<keyword evidence="1" id="KW-0134">Cell wall</keyword>
<reference evidence="8 9" key="1">
    <citation type="submission" date="2024-09" db="EMBL/GenBank/DDBJ databases">
        <authorList>
            <person name="Sun Q."/>
            <person name="Mori K."/>
        </authorList>
    </citation>
    <scope>NUCLEOTIDE SEQUENCE [LARGE SCALE GENOMIC DNA]</scope>
    <source>
        <strain evidence="8 9">TBRC 4576</strain>
    </source>
</reference>
<evidence type="ECO:0000256" key="5">
    <source>
        <dbReference type="ARBA" id="ARBA00023088"/>
    </source>
</evidence>
<dbReference type="InterPro" id="IPR019931">
    <property type="entry name" value="LPXTG_anchor"/>
</dbReference>
<dbReference type="InterPro" id="IPR032675">
    <property type="entry name" value="LRR_dom_sf"/>
</dbReference>
<feature type="compositionally biased region" description="Low complexity" evidence="6">
    <location>
        <begin position="782"/>
        <end position="814"/>
    </location>
</feature>
<evidence type="ECO:0000256" key="2">
    <source>
        <dbReference type="ARBA" id="ARBA00022525"/>
    </source>
</evidence>
<feature type="region of interest" description="Disordered" evidence="6">
    <location>
        <begin position="759"/>
        <end position="953"/>
    </location>
</feature>
<keyword evidence="9" id="KW-1185">Reference proteome</keyword>
<dbReference type="PANTHER" id="PTHR36721">
    <property type="entry name" value="PROLINE-RICH FAMILY PROTEIN"/>
    <property type="match status" value="1"/>
</dbReference>
<evidence type="ECO:0000256" key="4">
    <source>
        <dbReference type="ARBA" id="ARBA00022737"/>
    </source>
</evidence>
<accession>A0ABV5WR79</accession>
<feature type="compositionally biased region" description="Low complexity" evidence="6">
    <location>
        <begin position="909"/>
        <end position="941"/>
    </location>
</feature>
<dbReference type="RefSeq" id="WP_170177432.1">
    <property type="nucleotide sequence ID" value="NZ_BJEA01000014.1"/>
</dbReference>
<sequence>MQDAKVRFKMYKHGKLWVVMGLSITMFNFYDQLGARADQTTTPVATLVTPMSPDTEQTSPVQAPTATSEANTQHASNVAEASTAPSLAASADHATQPELTTSEAPATSSAALAPESALENAHPVSGSSTSGAATTETSTASTSEAPVSDGAQVSEQGPTSSAAAGSADATTAQSAPVSDAEPGSSTPALVASADSTASVAATSSADVANESQASEAALTELPSSAVETEPTSEAPAMKPSLNFTETASISLPEQPVNPVVQERAREINAAAEDINVWMPDKNLQMLVLHELKDEGFQITDVSEITKEMMAKLEMFFVDGQEQVRNKAYLDATLNVESLEGLQYAQNITRFNFTISLDAHLDWGYPMSAYRSKLWDVSALEQMNLPLLTEFIMQFTSVKDLSVVKGMTNVSQLSIAGNMLTDVSMIPQEFRDKNDTAPMGDQIVYMPGVYLHIDPVTGKYQTPAYVIGLNGERVPVKAGAKSTAKGTNIDENTIEWTNVGDRGMFVLEWDVPGLVNSTGFPFDGKIVIPYIVDQSYGNAQVQFVDETGQLLTQPLNLHQQLTESQDLSQHAQVQAALAALKAKGLSVKEVKGDLNWTASPELHQVTFVMEKTKQQVLITAQDETGQPVAAFPDVNQKGPAGQAWQVTVPTVPGYEFVSATQDGQPVTVTDGQLSGQFGQQDTGIQLNYRRKTGKVTVQYLDENNQPLAPSEHLEGKFGTDYQTAKKDIPNYQYVGATTNTSGQFGEGEIVVVYHYQQVEAGPQEPEQPQEPQEPEQPEPGNPEEPQQPEQPGTGNPEEPQQPEQPGTGNSEGPQQPGQPNPERPEEPEGPQAPQGPEQPNNNEDADQQPDQSGPGGDTTNDSSSTDGSPVDHFNQVPQNDPADVTGPSQPATSGEVPSNEPTAVPARPLTVAPTTPTQSATAPEAGATASASLAPLAATTQADQPKHASLPATGEHTNSWLQRLGLILMGAGAGLLWWRRKH</sequence>
<evidence type="ECO:0000256" key="3">
    <source>
        <dbReference type="ARBA" id="ARBA00022729"/>
    </source>
</evidence>